<dbReference type="PROSITE" id="PS50110">
    <property type="entry name" value="RESPONSE_REGULATORY"/>
    <property type="match status" value="1"/>
</dbReference>
<dbReference type="PANTHER" id="PTHR44591:SF23">
    <property type="entry name" value="CHEY SUBFAMILY"/>
    <property type="match status" value="1"/>
</dbReference>
<dbReference type="InterPro" id="IPR001789">
    <property type="entry name" value="Sig_transdc_resp-reg_receiver"/>
</dbReference>
<dbReference type="Proteomes" id="UP000534783">
    <property type="component" value="Unassembled WGS sequence"/>
</dbReference>
<organism evidence="4 5">
    <name type="scientific">Candidatus Manganitrophus noduliformans</name>
    <dbReference type="NCBI Taxonomy" id="2606439"/>
    <lineage>
        <taxon>Bacteria</taxon>
        <taxon>Pseudomonadati</taxon>
        <taxon>Nitrospirota</taxon>
        <taxon>Nitrospiria</taxon>
        <taxon>Candidatus Troglogloeales</taxon>
        <taxon>Candidatus Manganitrophaceae</taxon>
        <taxon>Candidatus Manganitrophus</taxon>
    </lineage>
</organism>
<keyword evidence="1 2" id="KW-0597">Phosphoprotein</keyword>
<evidence type="ECO:0000256" key="2">
    <source>
        <dbReference type="PROSITE-ProRule" id="PRU00169"/>
    </source>
</evidence>
<dbReference type="EMBL" id="VTOW01000001">
    <property type="protein sequence ID" value="NKE70382.1"/>
    <property type="molecule type" value="Genomic_DNA"/>
</dbReference>
<reference evidence="4 5" key="1">
    <citation type="journal article" date="2020" name="Nature">
        <title>Bacterial chemolithoautotrophy via manganese oxidation.</title>
        <authorList>
            <person name="Yu H."/>
            <person name="Leadbetter J.R."/>
        </authorList>
    </citation>
    <scope>NUCLEOTIDE SEQUENCE [LARGE SCALE GENOMIC DNA]</scope>
    <source>
        <strain evidence="4 5">Mn-1</strain>
    </source>
</reference>
<dbReference type="SUPFAM" id="SSF52172">
    <property type="entry name" value="CheY-like"/>
    <property type="match status" value="1"/>
</dbReference>
<accession>A0A7X6DNJ6</accession>
<name>A0A7X6DNJ6_9BACT</name>
<gene>
    <name evidence="4" type="ORF">MNODULE_06475</name>
</gene>
<comment type="caution">
    <text evidence="4">The sequence shown here is derived from an EMBL/GenBank/DDBJ whole genome shotgun (WGS) entry which is preliminary data.</text>
</comment>
<proteinExistence type="predicted"/>
<dbReference type="GO" id="GO:0000160">
    <property type="term" value="P:phosphorelay signal transduction system"/>
    <property type="evidence" value="ECO:0007669"/>
    <property type="project" value="InterPro"/>
</dbReference>
<evidence type="ECO:0000313" key="5">
    <source>
        <dbReference type="Proteomes" id="UP000534783"/>
    </source>
</evidence>
<sequence>MSNVRLTFSGHMVPLPIAPLYHGCRMTAENGEKKRRKERVLVVQEVGINGAASGQAIDLSTEGMYITTHEKFERNATITLHFCLEKHEIEVKAKVVYLHEGVGMGVRFVGLKPGDLDYLKGYIEKVSHSHSFSHSNQKKVLIIDDTQFYQAVYRQRLLSEGFSVLVADNGIEGLKILFRERPILVLLDLVMDGMDGYKVLHIIRSQPEIKDIPVIVSSVRGTPNEVNRAIDLGAVDFLVKATTSPNKVVEKIKEVIRHRRPAH</sequence>
<dbReference type="Pfam" id="PF07238">
    <property type="entry name" value="PilZ"/>
    <property type="match status" value="1"/>
</dbReference>
<dbReference type="GO" id="GO:0035438">
    <property type="term" value="F:cyclic-di-GMP binding"/>
    <property type="evidence" value="ECO:0007669"/>
    <property type="project" value="InterPro"/>
</dbReference>
<protein>
    <submittedName>
        <fullName evidence="4">Response regulator</fullName>
    </submittedName>
</protein>
<evidence type="ECO:0000256" key="1">
    <source>
        <dbReference type="ARBA" id="ARBA00022553"/>
    </source>
</evidence>
<evidence type="ECO:0000313" key="4">
    <source>
        <dbReference type="EMBL" id="NKE70382.1"/>
    </source>
</evidence>
<dbReference type="Pfam" id="PF00072">
    <property type="entry name" value="Response_reg"/>
    <property type="match status" value="1"/>
</dbReference>
<keyword evidence="5" id="KW-1185">Reference proteome</keyword>
<dbReference type="AlphaFoldDB" id="A0A7X6DNJ6"/>
<dbReference type="InterPro" id="IPR050595">
    <property type="entry name" value="Bact_response_regulator"/>
</dbReference>
<feature type="modified residue" description="4-aspartylphosphate" evidence="2">
    <location>
        <position position="188"/>
    </location>
</feature>
<feature type="domain" description="Response regulatory" evidence="3">
    <location>
        <begin position="139"/>
        <end position="255"/>
    </location>
</feature>
<dbReference type="Gene3D" id="3.40.50.2300">
    <property type="match status" value="1"/>
</dbReference>
<dbReference type="SMART" id="SM00448">
    <property type="entry name" value="REC"/>
    <property type="match status" value="1"/>
</dbReference>
<dbReference type="InterPro" id="IPR011006">
    <property type="entry name" value="CheY-like_superfamily"/>
</dbReference>
<dbReference type="InterPro" id="IPR009875">
    <property type="entry name" value="PilZ_domain"/>
</dbReference>
<dbReference type="PANTHER" id="PTHR44591">
    <property type="entry name" value="STRESS RESPONSE REGULATOR PROTEIN 1"/>
    <property type="match status" value="1"/>
</dbReference>
<dbReference type="Gene3D" id="2.40.10.220">
    <property type="entry name" value="predicted glycosyltransferase like domains"/>
    <property type="match status" value="1"/>
</dbReference>
<evidence type="ECO:0000259" key="3">
    <source>
        <dbReference type="PROSITE" id="PS50110"/>
    </source>
</evidence>
<dbReference type="SUPFAM" id="SSF141371">
    <property type="entry name" value="PilZ domain-like"/>
    <property type="match status" value="1"/>
</dbReference>